<evidence type="ECO:0000313" key="2">
    <source>
        <dbReference type="Proteomes" id="UP000184330"/>
    </source>
</evidence>
<dbReference type="EMBL" id="FJOG01000041">
    <property type="protein sequence ID" value="CZR67062.1"/>
    <property type="molecule type" value="Genomic_DNA"/>
</dbReference>
<dbReference type="AlphaFoldDB" id="A0A1L7XPT8"/>
<dbReference type="STRING" id="576137.A0A1L7XPT8"/>
<name>A0A1L7XPT8_9HELO</name>
<sequence length="287" mass="33592">MAADLPPDPRLEPGTIPTYDPDAIISTLTEFYESLSKLPYIESSDILYPPPGGWPNITESNFAPLKKTPEVIDILKRLPYLRNPTRWGKGYLVSHDTFVIDYSNPPFGKNSEGKMVDGLDEDAVETWSPDYYFREDEKLPEWVVPLTRSEDNVSGVWLLLDTTDGTITTWDNEPVDDYPSTDPRKWRNNCQKTYPTLKEVLDEWRTEFLSLYAFAFWDKDETARIWYDHENVHGFWGRKEKEEVKEIQRIMLEHGWPNEFRREECKAALAQWVEDKLDPEAWEAQYG</sequence>
<proteinExistence type="predicted"/>
<protein>
    <submittedName>
        <fullName evidence="1">Uncharacterized protein</fullName>
    </submittedName>
</protein>
<evidence type="ECO:0000313" key="1">
    <source>
        <dbReference type="EMBL" id="CZR67062.1"/>
    </source>
</evidence>
<gene>
    <name evidence="1" type="ORF">PAC_16961</name>
</gene>
<keyword evidence="2" id="KW-1185">Reference proteome</keyword>
<accession>A0A1L7XPT8</accession>
<dbReference type="OrthoDB" id="5343383at2759"/>
<reference evidence="1 2" key="1">
    <citation type="submission" date="2016-03" db="EMBL/GenBank/DDBJ databases">
        <authorList>
            <person name="Ploux O."/>
        </authorList>
    </citation>
    <scope>NUCLEOTIDE SEQUENCE [LARGE SCALE GENOMIC DNA]</scope>
    <source>
        <strain evidence="1 2">UAMH 11012</strain>
    </source>
</reference>
<organism evidence="1 2">
    <name type="scientific">Phialocephala subalpina</name>
    <dbReference type="NCBI Taxonomy" id="576137"/>
    <lineage>
        <taxon>Eukaryota</taxon>
        <taxon>Fungi</taxon>
        <taxon>Dikarya</taxon>
        <taxon>Ascomycota</taxon>
        <taxon>Pezizomycotina</taxon>
        <taxon>Leotiomycetes</taxon>
        <taxon>Helotiales</taxon>
        <taxon>Mollisiaceae</taxon>
        <taxon>Phialocephala</taxon>
        <taxon>Phialocephala fortinii species complex</taxon>
    </lineage>
</organism>
<dbReference type="Proteomes" id="UP000184330">
    <property type="component" value="Unassembled WGS sequence"/>
</dbReference>